<name>A0A444UY26_ACIRT</name>
<feature type="region of interest" description="Disordered" evidence="2">
    <location>
        <begin position="300"/>
        <end position="339"/>
    </location>
</feature>
<proteinExistence type="inferred from homology"/>
<feature type="compositionally biased region" description="Polar residues" evidence="2">
    <location>
        <begin position="150"/>
        <end position="160"/>
    </location>
</feature>
<evidence type="ECO:0000313" key="4">
    <source>
        <dbReference type="EMBL" id="RXM93054.1"/>
    </source>
</evidence>
<feature type="region of interest" description="Disordered" evidence="2">
    <location>
        <begin position="44"/>
        <end position="253"/>
    </location>
</feature>
<feature type="compositionally biased region" description="Basic and acidic residues" evidence="2">
    <location>
        <begin position="84"/>
        <end position="108"/>
    </location>
</feature>
<keyword evidence="3" id="KW-1133">Transmembrane helix</keyword>
<dbReference type="InterPro" id="IPR051093">
    <property type="entry name" value="Neuroligin/BSAL"/>
</dbReference>
<reference evidence="4 5" key="1">
    <citation type="submission" date="2019-01" db="EMBL/GenBank/DDBJ databases">
        <title>Draft Genome and Complete Hox-Cluster Characterization of the Sterlet Sturgeon (Acipenser ruthenus).</title>
        <authorList>
            <person name="Wei Q."/>
        </authorList>
    </citation>
    <scope>NUCLEOTIDE SEQUENCE [LARGE SCALE GENOMIC DNA]</scope>
    <source>
        <strain evidence="4">WHYD16114868_AA</strain>
        <tissue evidence="4">Blood</tissue>
    </source>
</reference>
<comment type="similarity">
    <text evidence="1">Belongs to the type-B carboxylesterase/lipase family.</text>
</comment>
<feature type="region of interest" description="Disordered" evidence="2">
    <location>
        <begin position="412"/>
        <end position="433"/>
    </location>
</feature>
<sequence length="592" mass="66889">MEVLRDGGANVTLLEADGLECDGLGNGHRFRYIIEPLRLTVEGYGGPPSPGAGNQSVRQEQSKQQLRKHAPYMEREASSIYNTDEEKVAQRREPDESWSREPRSEASGRRLPQTQGPGARLCQSPAKEGECSSSTAGHRIPRQEPETRIRSNNHVQSYRSPSEHKEDSLSNGYRSVKTERPSGYHTPKQRASDRTESRCYQASPGRCPDMQEAGRMRMGSPVDAPANYSQPSEYSQHHSPPVHNQEQLGSPGTRKRQLFRYSEEDPAEKHLNSTLGQPTLCTPALPPLFQVRAVYKGQQQVPQYNQQQQTPKHQSPQQQPLHQSHQQSQHRESSFPARTSRRIKALVGYTTFSLGRGVLIPALTLTMCLSGFRRSDTDEYRKELFETANKYHFLHSLALLGVPRCRKPMVGHRPATTKHPYATLPPDDDDIPERPRFPPFPGDTRDYSTELSVTVAIGASLLFLNILAFAALYYKRDKRHELRRRLSPQRNPANDLAHSQEEEIMSLQIKHSDHESHDMEPLRPHEILRPACPPDYTLALRRAPDDVPLMTPNTITMIPSTITGMQPLHAFNTYPSTGHNNTLPHPHSTTRV</sequence>
<feature type="compositionally biased region" description="Polar residues" evidence="2">
    <location>
        <begin position="52"/>
        <end position="64"/>
    </location>
</feature>
<protein>
    <submittedName>
        <fullName evidence="4">Neuroligin-4, X-linked</fullName>
    </submittedName>
</protein>
<comment type="caution">
    <text evidence="4">The sequence shown here is derived from an EMBL/GenBank/DDBJ whole genome shotgun (WGS) entry which is preliminary data.</text>
</comment>
<feature type="transmembrane region" description="Helical" evidence="3">
    <location>
        <begin position="451"/>
        <end position="474"/>
    </location>
</feature>
<evidence type="ECO:0000256" key="3">
    <source>
        <dbReference type="SAM" id="Phobius"/>
    </source>
</evidence>
<accession>A0A444UY26</accession>
<keyword evidence="3" id="KW-0472">Membrane</keyword>
<dbReference type="Proteomes" id="UP000289886">
    <property type="component" value="Unassembled WGS sequence"/>
</dbReference>
<feature type="compositionally biased region" description="Polar residues" evidence="2">
    <location>
        <begin position="227"/>
        <end position="250"/>
    </location>
</feature>
<organism evidence="4 5">
    <name type="scientific">Acipenser ruthenus</name>
    <name type="common">Sterlet sturgeon</name>
    <dbReference type="NCBI Taxonomy" id="7906"/>
    <lineage>
        <taxon>Eukaryota</taxon>
        <taxon>Metazoa</taxon>
        <taxon>Chordata</taxon>
        <taxon>Craniata</taxon>
        <taxon>Vertebrata</taxon>
        <taxon>Euteleostomi</taxon>
        <taxon>Actinopterygii</taxon>
        <taxon>Chondrostei</taxon>
        <taxon>Acipenseriformes</taxon>
        <taxon>Acipenseridae</taxon>
        <taxon>Acipenser</taxon>
    </lineage>
</organism>
<evidence type="ECO:0000256" key="2">
    <source>
        <dbReference type="SAM" id="MobiDB-lite"/>
    </source>
</evidence>
<keyword evidence="5" id="KW-1185">Reference proteome</keyword>
<keyword evidence="3" id="KW-0812">Transmembrane</keyword>
<dbReference type="AlphaFoldDB" id="A0A444UY26"/>
<dbReference type="EMBL" id="SCEB01005230">
    <property type="protein sequence ID" value="RXM93054.1"/>
    <property type="molecule type" value="Genomic_DNA"/>
</dbReference>
<evidence type="ECO:0000256" key="1">
    <source>
        <dbReference type="ARBA" id="ARBA00005964"/>
    </source>
</evidence>
<evidence type="ECO:0000313" key="5">
    <source>
        <dbReference type="Proteomes" id="UP000289886"/>
    </source>
</evidence>
<gene>
    <name evidence="4" type="ORF">EOD39_19487</name>
</gene>
<feature type="compositionally biased region" description="Low complexity" evidence="2">
    <location>
        <begin position="300"/>
        <end position="327"/>
    </location>
</feature>
<dbReference type="PANTHER" id="PTHR43903">
    <property type="entry name" value="NEUROLIGIN"/>
    <property type="match status" value="1"/>
</dbReference>